<dbReference type="Pfam" id="PF00005">
    <property type="entry name" value="ABC_tran"/>
    <property type="match status" value="1"/>
</dbReference>
<dbReference type="FunFam" id="3.40.50.300:FF:000011">
    <property type="entry name" value="Putative ABC transporter ATP-binding component"/>
    <property type="match status" value="1"/>
</dbReference>
<dbReference type="Pfam" id="PF12848">
    <property type="entry name" value="ABC_tran_Xtn"/>
    <property type="match status" value="1"/>
</dbReference>
<gene>
    <name evidence="4" type="ORF">CTOB1V02_LOCUS13999</name>
</gene>
<dbReference type="SMART" id="SM00382">
    <property type="entry name" value="AAA"/>
    <property type="match status" value="1"/>
</dbReference>
<dbReference type="Gene3D" id="3.40.50.300">
    <property type="entry name" value="P-loop containing nucleotide triphosphate hydrolases"/>
    <property type="match status" value="1"/>
</dbReference>
<keyword evidence="2" id="KW-0547">Nucleotide-binding</keyword>
<dbReference type="InterPro" id="IPR003593">
    <property type="entry name" value="AAA+_ATPase"/>
</dbReference>
<dbReference type="CDD" id="cd03221">
    <property type="entry name" value="ABCF_EF-3"/>
    <property type="match status" value="1"/>
</dbReference>
<dbReference type="InterPro" id="IPR017871">
    <property type="entry name" value="ABC_transporter-like_CS"/>
</dbReference>
<evidence type="ECO:0000256" key="2">
    <source>
        <dbReference type="ARBA" id="ARBA00022741"/>
    </source>
</evidence>
<dbReference type="InterPro" id="IPR027417">
    <property type="entry name" value="P-loop_NTPase"/>
</dbReference>
<dbReference type="PROSITE" id="PS00211">
    <property type="entry name" value="ABC_TRANSPORTER_1"/>
    <property type="match status" value="1"/>
</dbReference>
<evidence type="ECO:0000313" key="4">
    <source>
        <dbReference type="EMBL" id="CAD7236184.1"/>
    </source>
</evidence>
<evidence type="ECO:0000256" key="1">
    <source>
        <dbReference type="ARBA" id="ARBA00011054"/>
    </source>
</evidence>
<dbReference type="OrthoDB" id="8299789at2759"/>
<evidence type="ECO:0000256" key="3">
    <source>
        <dbReference type="ARBA" id="ARBA00022840"/>
    </source>
</evidence>
<organism evidence="4">
    <name type="scientific">Cyprideis torosa</name>
    <dbReference type="NCBI Taxonomy" id="163714"/>
    <lineage>
        <taxon>Eukaryota</taxon>
        <taxon>Metazoa</taxon>
        <taxon>Ecdysozoa</taxon>
        <taxon>Arthropoda</taxon>
        <taxon>Crustacea</taxon>
        <taxon>Oligostraca</taxon>
        <taxon>Ostracoda</taxon>
        <taxon>Podocopa</taxon>
        <taxon>Podocopida</taxon>
        <taxon>Cytherocopina</taxon>
        <taxon>Cytheroidea</taxon>
        <taxon>Cytherideidae</taxon>
        <taxon>Cyprideis</taxon>
    </lineage>
</organism>
<keyword evidence="3" id="KW-0067">ATP-binding</keyword>
<dbReference type="PANTHER" id="PTHR42855">
    <property type="entry name" value="ABC TRANSPORTER ATP-BINDING SUBUNIT"/>
    <property type="match status" value="1"/>
</dbReference>
<dbReference type="InterPro" id="IPR051309">
    <property type="entry name" value="ABCF_ATPase"/>
</dbReference>
<dbReference type="InterPro" id="IPR032781">
    <property type="entry name" value="ABC_tran_Xtn"/>
</dbReference>
<dbReference type="SUPFAM" id="SSF52540">
    <property type="entry name" value="P-loop containing nucleoside triphosphate hydrolases"/>
    <property type="match status" value="1"/>
</dbReference>
<dbReference type="PANTHER" id="PTHR42855:SF1">
    <property type="entry name" value="ABC TRANSPORTER DOMAIN-CONTAINING PROTEIN"/>
    <property type="match status" value="1"/>
</dbReference>
<sequence>MSLLTLTNIHFSVGAQVLLDGVNLELNEGERGCIIGRNGEGKSTLLRIITGEQRADDGDIRLEPGRRMAWVPQEPQLDNNGTVYDVVADGLGDVGKLIARYHEISNLLANGDMDAMDDLQHVQQQLEAQDGWTLGQRIDRIITRLELPADKKISELSGGWKRRVALGRALVQEPDLLLLDEPTNHLDIEAICWLEEFLTAYKGALLFITHDRSFLQKLATRIIELDRGQLTSWPGDYENYLRRCEERENAETIQNALFDKRLAQEETWIRQGIKARRTRNEGRVRALKAMRDQRSQRVNKQGTVTLQMDQ</sequence>
<reference evidence="4" key="1">
    <citation type="submission" date="2020-11" db="EMBL/GenBank/DDBJ databases">
        <authorList>
            <person name="Tran Van P."/>
        </authorList>
    </citation>
    <scope>NUCLEOTIDE SEQUENCE</scope>
</reference>
<dbReference type="InterPro" id="IPR003439">
    <property type="entry name" value="ABC_transporter-like_ATP-bd"/>
</dbReference>
<dbReference type="EMBL" id="OB677065">
    <property type="protein sequence ID" value="CAD7236184.1"/>
    <property type="molecule type" value="Genomic_DNA"/>
</dbReference>
<feature type="non-terminal residue" evidence="4">
    <location>
        <position position="310"/>
    </location>
</feature>
<accession>A0A7R8ZY74</accession>
<protein>
    <submittedName>
        <fullName evidence="4">Uncharacterized protein</fullName>
    </submittedName>
</protein>
<dbReference type="GO" id="GO:0005524">
    <property type="term" value="F:ATP binding"/>
    <property type="evidence" value="ECO:0007669"/>
    <property type="project" value="UniProtKB-KW"/>
</dbReference>
<comment type="similarity">
    <text evidence="1">Belongs to the ABC transporter superfamily. ABCF family. EF3 subfamily.</text>
</comment>
<dbReference type="AlphaFoldDB" id="A0A7R8ZY74"/>
<dbReference type="GO" id="GO:0016887">
    <property type="term" value="F:ATP hydrolysis activity"/>
    <property type="evidence" value="ECO:0007669"/>
    <property type="project" value="InterPro"/>
</dbReference>
<name>A0A7R8ZY74_9CRUS</name>
<dbReference type="PROSITE" id="PS50893">
    <property type="entry name" value="ABC_TRANSPORTER_2"/>
    <property type="match status" value="1"/>
</dbReference>
<proteinExistence type="inferred from homology"/>